<keyword evidence="2" id="KW-0813">Transport</keyword>
<evidence type="ECO:0000256" key="7">
    <source>
        <dbReference type="SAM" id="Phobius"/>
    </source>
</evidence>
<dbReference type="PANTHER" id="PTHR33281">
    <property type="entry name" value="UPF0187 PROTEIN YNEE"/>
    <property type="match status" value="1"/>
</dbReference>
<dbReference type="AlphaFoldDB" id="A0A7S4QZK4"/>
<feature type="transmembrane region" description="Helical" evidence="7">
    <location>
        <begin position="308"/>
        <end position="327"/>
    </location>
</feature>
<gene>
    <name evidence="8" type="ORF">DBRI00130_LOCUS10475</name>
</gene>
<dbReference type="InterPro" id="IPR044669">
    <property type="entry name" value="YneE/VCCN1/2-like"/>
</dbReference>
<accession>A0A7S4QZK4</accession>
<feature type="transmembrane region" description="Helical" evidence="7">
    <location>
        <begin position="397"/>
        <end position="421"/>
    </location>
</feature>
<keyword evidence="6 7" id="KW-0472">Membrane</keyword>
<evidence type="ECO:0000256" key="1">
    <source>
        <dbReference type="ARBA" id="ARBA00004141"/>
    </source>
</evidence>
<protein>
    <recommendedName>
        <fullName evidence="9">Bestrophin homolog</fullName>
    </recommendedName>
</protein>
<dbReference type="Pfam" id="PF25539">
    <property type="entry name" value="Bestrophin_2"/>
    <property type="match status" value="1"/>
</dbReference>
<proteinExistence type="predicted"/>
<evidence type="ECO:0000256" key="2">
    <source>
        <dbReference type="ARBA" id="ARBA00022448"/>
    </source>
</evidence>
<evidence type="ECO:0000256" key="4">
    <source>
        <dbReference type="ARBA" id="ARBA00022989"/>
    </source>
</evidence>
<evidence type="ECO:0008006" key="9">
    <source>
        <dbReference type="Google" id="ProtNLM"/>
    </source>
</evidence>
<evidence type="ECO:0000256" key="5">
    <source>
        <dbReference type="ARBA" id="ARBA00023065"/>
    </source>
</evidence>
<evidence type="ECO:0000256" key="3">
    <source>
        <dbReference type="ARBA" id="ARBA00022692"/>
    </source>
</evidence>
<keyword evidence="4 7" id="KW-1133">Transmembrane helix</keyword>
<dbReference type="GO" id="GO:0016020">
    <property type="term" value="C:membrane"/>
    <property type="evidence" value="ECO:0007669"/>
    <property type="project" value="UniProtKB-SubCell"/>
</dbReference>
<evidence type="ECO:0000256" key="6">
    <source>
        <dbReference type="ARBA" id="ARBA00023136"/>
    </source>
</evidence>
<dbReference type="EMBL" id="HBNS01012991">
    <property type="protein sequence ID" value="CAE4598787.1"/>
    <property type="molecule type" value="Transcribed_RNA"/>
</dbReference>
<evidence type="ECO:0000313" key="8">
    <source>
        <dbReference type="EMBL" id="CAE4598787.1"/>
    </source>
</evidence>
<feature type="transmembrane region" description="Helical" evidence="7">
    <location>
        <begin position="339"/>
        <end position="360"/>
    </location>
</feature>
<dbReference type="GO" id="GO:0005254">
    <property type="term" value="F:chloride channel activity"/>
    <property type="evidence" value="ECO:0007669"/>
    <property type="project" value="InterPro"/>
</dbReference>
<reference evidence="8" key="1">
    <citation type="submission" date="2021-01" db="EMBL/GenBank/DDBJ databases">
        <authorList>
            <person name="Corre E."/>
            <person name="Pelletier E."/>
            <person name="Niang G."/>
            <person name="Scheremetjew M."/>
            <person name="Finn R."/>
            <person name="Kale V."/>
            <person name="Holt S."/>
            <person name="Cochrane G."/>
            <person name="Meng A."/>
            <person name="Brown T."/>
            <person name="Cohen L."/>
        </authorList>
    </citation>
    <scope>NUCLEOTIDE SEQUENCE</scope>
    <source>
        <strain evidence="8">GSO104</strain>
    </source>
</reference>
<comment type="subcellular location">
    <subcellularLocation>
        <location evidence="1">Membrane</location>
        <topology evidence="1">Multi-pass membrane protein</topology>
    </subcellularLocation>
</comment>
<name>A0A7S4QZK4_9STRA</name>
<dbReference type="PANTHER" id="PTHR33281:SF20">
    <property type="match status" value="1"/>
</dbReference>
<keyword evidence="5" id="KW-0406">Ion transport</keyword>
<organism evidence="8">
    <name type="scientific">Ditylum brightwellii</name>
    <dbReference type="NCBI Taxonomy" id="49249"/>
    <lineage>
        <taxon>Eukaryota</taxon>
        <taxon>Sar</taxon>
        <taxon>Stramenopiles</taxon>
        <taxon>Ochrophyta</taxon>
        <taxon>Bacillariophyta</taxon>
        <taxon>Mediophyceae</taxon>
        <taxon>Lithodesmiophycidae</taxon>
        <taxon>Lithodesmiales</taxon>
        <taxon>Lithodesmiaceae</taxon>
        <taxon>Ditylum</taxon>
    </lineage>
</organism>
<keyword evidence="3 7" id="KW-0812">Transmembrane</keyword>
<sequence>MTGDVFLCPVGKVILQTTRCLREPAVMATETDPLIAENGESKEVKDYVPNAKPIRRVHFDGSSHISVIFQIYGSVWPKVLPYCLFNVLLSYAIHIVKLEYGIDLSIEGNNASFMSILVSFLVVTRAKIAYARFMEARGNLQTMYRVVREIIQHVCILTQHSKSEGAKAWRRDVAYQTIALLRVTMETLEYKSSKKSSWNFFTRGKKRMRKQMLKSVNYSGTSVRNRMMNWAHTDLSLTDENENFRAPILLAYALRAELLSQRSGERIKTRRVDTKTPVHPNEEKYLLAYVDAFVTSYHNLKKLASTPFPFPLVQMARTFIFIYSYALPFALADSMIQPVGAMLVIFFITYGFLGLEFVAMELDDPFGDDPNDFDNLGMARVRVLSLAQPSLFSSLQFMFTVAWFFTFPLLQMIHLLLSFPLRNLFQSGRWRLKIFITTSTKMMEPSL</sequence>